<sequence length="157" mass="17748">MTSPTSKPISLFDLEKLNYDALRELFKTHCFGFTVLGHLDGSSQPSGPTDTKWSELESIVKLWLHGTISQDLLQRILKKKTSALDVWVNLENLFRVNKEARAIELENDVRTIVIGDLSITAYCQKIKILLDLLANVDAPVPMKKPTDLSSQWPLEKI</sequence>
<proteinExistence type="predicted"/>
<comment type="caution">
    <text evidence="1">The sequence shown here is derived from an EMBL/GenBank/DDBJ whole genome shotgun (WGS) entry which is preliminary data.</text>
</comment>
<evidence type="ECO:0000313" key="2">
    <source>
        <dbReference type="Proteomes" id="UP001172457"/>
    </source>
</evidence>
<dbReference type="AlphaFoldDB" id="A0AA38TMV8"/>
<reference evidence="1" key="1">
    <citation type="submission" date="2023-03" db="EMBL/GenBank/DDBJ databases">
        <title>Chromosome-scale reference genome and RAD-based genetic map of yellow starthistle (Centaurea solstitialis) reveal putative structural variation and QTLs associated with invader traits.</title>
        <authorList>
            <person name="Reatini B."/>
            <person name="Cang F.A."/>
            <person name="Jiang Q."/>
            <person name="Mckibben M.T.W."/>
            <person name="Barker M.S."/>
            <person name="Rieseberg L.H."/>
            <person name="Dlugosch K.M."/>
        </authorList>
    </citation>
    <scope>NUCLEOTIDE SEQUENCE</scope>
    <source>
        <strain evidence="1">CAN-66</strain>
        <tissue evidence="1">Leaf</tissue>
    </source>
</reference>
<organism evidence="1 2">
    <name type="scientific">Centaurea solstitialis</name>
    <name type="common">yellow star-thistle</name>
    <dbReference type="NCBI Taxonomy" id="347529"/>
    <lineage>
        <taxon>Eukaryota</taxon>
        <taxon>Viridiplantae</taxon>
        <taxon>Streptophyta</taxon>
        <taxon>Embryophyta</taxon>
        <taxon>Tracheophyta</taxon>
        <taxon>Spermatophyta</taxon>
        <taxon>Magnoliopsida</taxon>
        <taxon>eudicotyledons</taxon>
        <taxon>Gunneridae</taxon>
        <taxon>Pentapetalae</taxon>
        <taxon>asterids</taxon>
        <taxon>campanulids</taxon>
        <taxon>Asterales</taxon>
        <taxon>Asteraceae</taxon>
        <taxon>Carduoideae</taxon>
        <taxon>Cardueae</taxon>
        <taxon>Centaureinae</taxon>
        <taxon>Centaurea</taxon>
    </lineage>
</organism>
<protein>
    <submittedName>
        <fullName evidence="1">Uncharacterized protein</fullName>
    </submittedName>
</protein>
<dbReference type="PANTHER" id="PTHR47481:SF41">
    <property type="entry name" value="COPIA-LIKE POLYPROTEIN_RETROTRANSPOSON"/>
    <property type="match status" value="1"/>
</dbReference>
<gene>
    <name evidence="1" type="ORF">OSB04_012309</name>
</gene>
<dbReference type="PANTHER" id="PTHR47481">
    <property type="match status" value="1"/>
</dbReference>
<dbReference type="EMBL" id="JARYMX010000003">
    <property type="protein sequence ID" value="KAJ9557695.1"/>
    <property type="molecule type" value="Genomic_DNA"/>
</dbReference>
<dbReference type="Proteomes" id="UP001172457">
    <property type="component" value="Chromosome 3"/>
</dbReference>
<keyword evidence="2" id="KW-1185">Reference proteome</keyword>
<evidence type="ECO:0000313" key="1">
    <source>
        <dbReference type="EMBL" id="KAJ9557695.1"/>
    </source>
</evidence>
<name>A0AA38TMV8_9ASTR</name>
<accession>A0AA38TMV8</accession>